<dbReference type="Proteomes" id="UP000001890">
    <property type="component" value="Chromosome"/>
</dbReference>
<protein>
    <submittedName>
        <fullName evidence="1">Putative secreted protein</fullName>
    </submittedName>
</protein>
<proteinExistence type="predicted"/>
<evidence type="ECO:0000313" key="1">
    <source>
        <dbReference type="EMBL" id="CBA15234.1"/>
    </source>
</evidence>
<dbReference type="AlphaFoldDB" id="D2UC23"/>
<dbReference type="KEGG" id="xal:XALC_0716"/>
<dbReference type="STRING" id="380358.XALC_0716"/>
<gene>
    <name evidence="1" type="ordered locus">XALc_0716</name>
</gene>
<evidence type="ECO:0000313" key="2">
    <source>
        <dbReference type="Proteomes" id="UP000001890"/>
    </source>
</evidence>
<keyword evidence="2" id="KW-1185">Reference proteome</keyword>
<organism evidence="1 2">
    <name type="scientific">Xanthomonas albilineans (strain GPE PC73 / CFBP 7063)</name>
    <dbReference type="NCBI Taxonomy" id="380358"/>
    <lineage>
        <taxon>Bacteria</taxon>
        <taxon>Pseudomonadati</taxon>
        <taxon>Pseudomonadota</taxon>
        <taxon>Gammaproteobacteria</taxon>
        <taxon>Lysobacterales</taxon>
        <taxon>Lysobacteraceae</taxon>
        <taxon>Xanthomonas</taxon>
    </lineage>
</organism>
<reference evidence="1 2" key="1">
    <citation type="journal article" date="2009" name="BMC Genomics">
        <title>The complete genome sequence of Xanthomonas albilineans provides new insights into the reductive genome evolution of the xylem-limited Xanthomonadaceae.</title>
        <authorList>
            <person name="Pieretti I."/>
            <person name="Royer M."/>
            <person name="Barbe V."/>
            <person name="Carrere S."/>
            <person name="Koebnik R."/>
            <person name="Cociancich S."/>
            <person name="Couloux A."/>
            <person name="Darrasse A."/>
            <person name="Gouzy J."/>
            <person name="Jacques M.A."/>
            <person name="Lauber E."/>
            <person name="Manceau C."/>
            <person name="Mangenot S."/>
            <person name="Poussier S."/>
            <person name="Segurens B."/>
            <person name="Szurek B."/>
            <person name="Verdier V."/>
            <person name="Arlat M."/>
            <person name="Rott P."/>
        </authorList>
    </citation>
    <scope>NUCLEOTIDE SEQUENCE [LARGE SCALE GENOMIC DNA]</scope>
    <source>
        <strain evidence="2">GPE PC73 / CFBP 7063</strain>
    </source>
</reference>
<accession>D2UC23</accession>
<sequence>MLLVSLLPAMAAHAQDSHFVAAVADRRCVRHGVALCKSAAARRWRGGALRFETESFAKDRTYMLEGV</sequence>
<dbReference type="EMBL" id="FP565176">
    <property type="protein sequence ID" value="CBA15234.1"/>
    <property type="molecule type" value="Genomic_DNA"/>
</dbReference>
<name>D2UC23_XANAP</name>